<evidence type="ECO:0000256" key="1">
    <source>
        <dbReference type="SAM" id="MobiDB-lite"/>
    </source>
</evidence>
<evidence type="ECO:0000313" key="2">
    <source>
        <dbReference type="EMBL" id="CAB4626475.1"/>
    </source>
</evidence>
<dbReference type="AlphaFoldDB" id="A0A6J6IPS4"/>
<organism evidence="2">
    <name type="scientific">freshwater metagenome</name>
    <dbReference type="NCBI Taxonomy" id="449393"/>
    <lineage>
        <taxon>unclassified sequences</taxon>
        <taxon>metagenomes</taxon>
        <taxon>ecological metagenomes</taxon>
    </lineage>
</organism>
<accession>A0A6J6IPS4</accession>
<gene>
    <name evidence="2" type="ORF">UFOPK1960_00419</name>
</gene>
<sequence length="166" mass="18326">MSSVTSRSARERTWSSIRATSLGANPRETMLRKRKCLGSSMLIMEPKNSFISIGRSPILEPLPLQKSCGLRLMCQMSSCRVMARYPGPVGKGEPSITSSLKKAKGDSSRRVLKAPSRKRRSLSQNSGDERSMSARLTLGRDSAVILLISSNRSRQEPQSPVRQFVS</sequence>
<feature type="region of interest" description="Disordered" evidence="1">
    <location>
        <begin position="86"/>
        <end position="134"/>
    </location>
</feature>
<reference evidence="2" key="1">
    <citation type="submission" date="2020-05" db="EMBL/GenBank/DDBJ databases">
        <authorList>
            <person name="Chiriac C."/>
            <person name="Salcher M."/>
            <person name="Ghai R."/>
            <person name="Kavagutti S V."/>
        </authorList>
    </citation>
    <scope>NUCLEOTIDE SEQUENCE</scope>
</reference>
<dbReference type="EMBL" id="CAEZVL010000043">
    <property type="protein sequence ID" value="CAB4626475.1"/>
    <property type="molecule type" value="Genomic_DNA"/>
</dbReference>
<feature type="compositionally biased region" description="Basic residues" evidence="1">
    <location>
        <begin position="110"/>
        <end position="121"/>
    </location>
</feature>
<name>A0A6J6IPS4_9ZZZZ</name>
<proteinExistence type="predicted"/>
<protein>
    <submittedName>
        <fullName evidence="2">Unannotated protein</fullName>
    </submittedName>
</protein>